<accession>A0A1Y1YJW4</accession>
<feature type="signal peptide" evidence="1">
    <location>
        <begin position="1"/>
        <end position="24"/>
    </location>
</feature>
<feature type="chain" id="PRO_5013254349" evidence="1">
    <location>
        <begin position="25"/>
        <end position="169"/>
    </location>
</feature>
<proteinExistence type="predicted"/>
<keyword evidence="3" id="KW-1185">Reference proteome</keyword>
<dbReference type="AlphaFoldDB" id="A0A1Y1YJW4"/>
<dbReference type="OrthoDB" id="3795775at2759"/>
<comment type="caution">
    <text evidence="2">The sequence shown here is derived from an EMBL/GenBank/DDBJ whole genome shotgun (WGS) entry which is preliminary data.</text>
</comment>
<sequence length="169" mass="18760">MRDFPSLRLLLPLLLSLTSAAALAGPYETDIPILQITDFGAFVSARSDVPSHVSFHVRDGRPEYFAEVDCVFVTNETYPLIYLGGYWPCEGDTGIGFWLGEAFLKIRRPFLQDHCDVARKSYAVGLASQDTFWSSLGTVGECKNTSLSLLGASYSRPENWDFPINQIIA</sequence>
<evidence type="ECO:0000313" key="3">
    <source>
        <dbReference type="Proteomes" id="UP000193144"/>
    </source>
</evidence>
<evidence type="ECO:0000256" key="1">
    <source>
        <dbReference type="SAM" id="SignalP"/>
    </source>
</evidence>
<protein>
    <submittedName>
        <fullName evidence="2">Uncharacterized protein</fullName>
    </submittedName>
</protein>
<reference evidence="2 3" key="1">
    <citation type="submission" date="2016-07" db="EMBL/GenBank/DDBJ databases">
        <title>Pervasive Adenine N6-methylation of Active Genes in Fungi.</title>
        <authorList>
            <consortium name="DOE Joint Genome Institute"/>
            <person name="Mondo S.J."/>
            <person name="Dannebaum R.O."/>
            <person name="Kuo R.C."/>
            <person name="Labutti K."/>
            <person name="Haridas S."/>
            <person name="Kuo A."/>
            <person name="Salamov A."/>
            <person name="Ahrendt S.R."/>
            <person name="Lipzen A."/>
            <person name="Sullivan W."/>
            <person name="Andreopoulos W.B."/>
            <person name="Clum A."/>
            <person name="Lindquist E."/>
            <person name="Daum C."/>
            <person name="Ramamoorthy G.K."/>
            <person name="Gryganskyi A."/>
            <person name="Culley D."/>
            <person name="Magnuson J.K."/>
            <person name="James T.Y."/>
            <person name="O'Malley M.A."/>
            <person name="Stajich J.E."/>
            <person name="Spatafora J.W."/>
            <person name="Visel A."/>
            <person name="Grigoriev I.V."/>
        </authorList>
    </citation>
    <scope>NUCLEOTIDE SEQUENCE [LARGE SCALE GENOMIC DNA]</scope>
    <source>
        <strain evidence="2 3">CBS 115471</strain>
    </source>
</reference>
<name>A0A1Y1YJW4_9PLEO</name>
<dbReference type="Proteomes" id="UP000193144">
    <property type="component" value="Unassembled WGS sequence"/>
</dbReference>
<dbReference type="EMBL" id="MCFA01000217">
    <property type="protein sequence ID" value="ORX98295.1"/>
    <property type="molecule type" value="Genomic_DNA"/>
</dbReference>
<keyword evidence="1" id="KW-0732">Signal</keyword>
<gene>
    <name evidence="2" type="ORF">BCR34DRAFT_577346</name>
</gene>
<evidence type="ECO:0000313" key="2">
    <source>
        <dbReference type="EMBL" id="ORX98295.1"/>
    </source>
</evidence>
<organism evidence="2 3">
    <name type="scientific">Clohesyomyces aquaticus</name>
    <dbReference type="NCBI Taxonomy" id="1231657"/>
    <lineage>
        <taxon>Eukaryota</taxon>
        <taxon>Fungi</taxon>
        <taxon>Dikarya</taxon>
        <taxon>Ascomycota</taxon>
        <taxon>Pezizomycotina</taxon>
        <taxon>Dothideomycetes</taxon>
        <taxon>Pleosporomycetidae</taxon>
        <taxon>Pleosporales</taxon>
        <taxon>Lindgomycetaceae</taxon>
        <taxon>Clohesyomyces</taxon>
    </lineage>
</organism>